<organism evidence="1 2">
    <name type="scientific">Muiribacterium halophilum</name>
    <dbReference type="NCBI Taxonomy" id="2053465"/>
    <lineage>
        <taxon>Bacteria</taxon>
        <taxon>Candidatus Muiribacteriota</taxon>
        <taxon>Candidatus Muiribacteriia</taxon>
        <taxon>Candidatus Muiribacteriales</taxon>
        <taxon>Candidatus Muiribacteriaceae</taxon>
        <taxon>Candidatus Muiribacterium</taxon>
    </lineage>
</organism>
<protein>
    <submittedName>
        <fullName evidence="1">Uncharacterized protein</fullName>
    </submittedName>
</protein>
<proteinExistence type="predicted"/>
<evidence type="ECO:0000313" key="2">
    <source>
        <dbReference type="Proteomes" id="UP000234857"/>
    </source>
</evidence>
<sequence>MKKILSIIMILSIVILASASDLMTERVIYLENVLRENPVNIQTTSRSTVRDDQRTKTNIQYGFKIAMSEDFLNRLKDLYIKHDALKELNLYIRSNKFVIDGTIYFDLLELDIPFTITGDIKVPEPNNINLDIKEMKVWSEGNLPTDKIISKVVKFIAKETDINKFCDLKYNSVPNSRYETYGRITIVPKQKNITPMLPQLYIVYVRTADNEVIVYGR</sequence>
<dbReference type="EMBL" id="PKTG01000122">
    <property type="protein sequence ID" value="PLX16080.1"/>
    <property type="molecule type" value="Genomic_DNA"/>
</dbReference>
<name>A0A2N5ZBP8_MUIH1</name>
<reference evidence="1 2" key="1">
    <citation type="submission" date="2017-11" db="EMBL/GenBank/DDBJ databases">
        <title>Genome-resolved metagenomics identifies genetic mobility, metabolic interactions, and unexpected diversity in perchlorate-reducing communities.</title>
        <authorList>
            <person name="Barnum T.P."/>
            <person name="Figueroa I.A."/>
            <person name="Carlstrom C.I."/>
            <person name="Lucas L.N."/>
            <person name="Engelbrektson A.L."/>
            <person name="Coates J.D."/>
        </authorList>
    </citation>
    <scope>NUCLEOTIDE SEQUENCE [LARGE SCALE GENOMIC DNA]</scope>
    <source>
        <strain evidence="1">BM706</strain>
    </source>
</reference>
<dbReference type="Proteomes" id="UP000234857">
    <property type="component" value="Unassembled WGS sequence"/>
</dbReference>
<evidence type="ECO:0000313" key="1">
    <source>
        <dbReference type="EMBL" id="PLX16080.1"/>
    </source>
</evidence>
<gene>
    <name evidence="1" type="ORF">C0601_10680</name>
</gene>
<comment type="caution">
    <text evidence="1">The sequence shown here is derived from an EMBL/GenBank/DDBJ whole genome shotgun (WGS) entry which is preliminary data.</text>
</comment>
<dbReference type="AlphaFoldDB" id="A0A2N5ZBP8"/>
<accession>A0A2N5ZBP8</accession>